<gene>
    <name evidence="2" type="ORF">C8F04DRAFT_949549</name>
</gene>
<dbReference type="Proteomes" id="UP001218188">
    <property type="component" value="Unassembled WGS sequence"/>
</dbReference>
<dbReference type="PANTHER" id="PTHR11559">
    <property type="entry name" value="CARBOXYLESTERASE"/>
    <property type="match status" value="1"/>
</dbReference>
<evidence type="ECO:0000313" key="3">
    <source>
        <dbReference type="Proteomes" id="UP001218188"/>
    </source>
</evidence>
<dbReference type="AlphaFoldDB" id="A0AAD6T5M5"/>
<protein>
    <submittedName>
        <fullName evidence="2">Alpha/beta-hydrolase</fullName>
    </submittedName>
</protein>
<dbReference type="PROSITE" id="PS00941">
    <property type="entry name" value="CARBOXYLESTERASE_B_2"/>
    <property type="match status" value="1"/>
</dbReference>
<name>A0AAD6T5M5_9AGAR</name>
<sequence>MHLTTERRPRRSLLCAALVGIQAFLLVGAVVPSSKAGASSDFSKAKAVDTAKWVSSSQSFFAADAATPLDVALSIGTYRGISTTNGTERWLGIPFAQPPVGQLRFKAPVAIVEDIRGLQNASSFGNACPQPPSAKLGADVGEDCLFLNVWRPTGTKSSSNLPVLVWIHGGAYMTSAASNPQFDPTRILQRSVILKKAIIFVSMNYRLNTFGFLASTSVPREDLNAGLLDQRQALEFVRENIAAFGGDPSKHSVSEVTIWGQSAGGGSVESHFIYPHAGTPLFRAGIADSSTGPFKNSPDASTYDKPGKPFAQLLSETGCAPGVGAVPCLQGVPYQKLLNISNSMMSSTLHSQLWQPSVAAGSMIPERASVRIARDDFLHLPYLSGTNVNEGNTFATSLRGLGMVDSAEDDTFKHFIGRLVIDNSTLTSDLYAQTLEFFPANDSTLGAPFNTGDSLYDRVAAWYTDMMYLAPRRRFVERAAPLQQIFAYYFRESLPGNHPTLGVFHGSELTLFFGPNPAPIEAAFAEQMIDFYVKFVHDLDPGVDWSAYTLDSTRQVMQLMRDNLTMIPDDWDADKTTFLNSAKVLEVFEK</sequence>
<dbReference type="InterPro" id="IPR019819">
    <property type="entry name" value="Carboxylesterase_B_CS"/>
</dbReference>
<accession>A0AAD6T5M5</accession>
<dbReference type="Pfam" id="PF00135">
    <property type="entry name" value="COesterase"/>
    <property type="match status" value="1"/>
</dbReference>
<dbReference type="InterPro" id="IPR002018">
    <property type="entry name" value="CarbesteraseB"/>
</dbReference>
<organism evidence="2 3">
    <name type="scientific">Mycena alexandri</name>
    <dbReference type="NCBI Taxonomy" id="1745969"/>
    <lineage>
        <taxon>Eukaryota</taxon>
        <taxon>Fungi</taxon>
        <taxon>Dikarya</taxon>
        <taxon>Basidiomycota</taxon>
        <taxon>Agaricomycotina</taxon>
        <taxon>Agaricomycetes</taxon>
        <taxon>Agaricomycetidae</taxon>
        <taxon>Agaricales</taxon>
        <taxon>Marasmiineae</taxon>
        <taxon>Mycenaceae</taxon>
        <taxon>Mycena</taxon>
    </lineage>
</organism>
<dbReference type="SUPFAM" id="SSF53474">
    <property type="entry name" value="alpha/beta-Hydrolases"/>
    <property type="match status" value="1"/>
</dbReference>
<dbReference type="InterPro" id="IPR050309">
    <property type="entry name" value="Type-B_Carboxylest/Lipase"/>
</dbReference>
<dbReference type="EMBL" id="JARJCM010000026">
    <property type="protein sequence ID" value="KAJ7039660.1"/>
    <property type="molecule type" value="Genomic_DNA"/>
</dbReference>
<evidence type="ECO:0000259" key="1">
    <source>
        <dbReference type="Pfam" id="PF00135"/>
    </source>
</evidence>
<dbReference type="InterPro" id="IPR029058">
    <property type="entry name" value="AB_hydrolase_fold"/>
</dbReference>
<dbReference type="Gene3D" id="3.40.50.1820">
    <property type="entry name" value="alpha/beta hydrolase"/>
    <property type="match status" value="1"/>
</dbReference>
<keyword evidence="3" id="KW-1185">Reference proteome</keyword>
<reference evidence="2" key="1">
    <citation type="submission" date="2023-03" db="EMBL/GenBank/DDBJ databases">
        <title>Massive genome expansion in bonnet fungi (Mycena s.s.) driven by repeated elements and novel gene families across ecological guilds.</title>
        <authorList>
            <consortium name="Lawrence Berkeley National Laboratory"/>
            <person name="Harder C.B."/>
            <person name="Miyauchi S."/>
            <person name="Viragh M."/>
            <person name="Kuo A."/>
            <person name="Thoen E."/>
            <person name="Andreopoulos B."/>
            <person name="Lu D."/>
            <person name="Skrede I."/>
            <person name="Drula E."/>
            <person name="Henrissat B."/>
            <person name="Morin E."/>
            <person name="Kohler A."/>
            <person name="Barry K."/>
            <person name="LaButti K."/>
            <person name="Morin E."/>
            <person name="Salamov A."/>
            <person name="Lipzen A."/>
            <person name="Mereny Z."/>
            <person name="Hegedus B."/>
            <person name="Baldrian P."/>
            <person name="Stursova M."/>
            <person name="Weitz H."/>
            <person name="Taylor A."/>
            <person name="Grigoriev I.V."/>
            <person name="Nagy L.G."/>
            <person name="Martin F."/>
            <person name="Kauserud H."/>
        </authorList>
    </citation>
    <scope>NUCLEOTIDE SEQUENCE</scope>
    <source>
        <strain evidence="2">CBHHK200</strain>
    </source>
</reference>
<comment type="caution">
    <text evidence="2">The sequence shown here is derived from an EMBL/GenBank/DDBJ whole genome shotgun (WGS) entry which is preliminary data.</text>
</comment>
<feature type="domain" description="Carboxylesterase type B" evidence="1">
    <location>
        <begin position="73"/>
        <end position="563"/>
    </location>
</feature>
<evidence type="ECO:0000313" key="2">
    <source>
        <dbReference type="EMBL" id="KAJ7039660.1"/>
    </source>
</evidence>
<proteinExistence type="predicted"/>